<evidence type="ECO:0000259" key="7">
    <source>
        <dbReference type="PROSITE" id="PS50089"/>
    </source>
</evidence>
<dbReference type="AlphaFoldDB" id="A0A2G9G302"/>
<comment type="caution">
    <text evidence="8">The sequence shown here is derived from an EMBL/GenBank/DDBJ whole genome shotgun (WGS) entry which is preliminary data.</text>
</comment>
<sequence length="299" mass="34161">MVLLSDEGRENRNLVRGRAHQEMEMKTEYVHLGLRRFHPEMEMEKEKGQQNEEIRRAHPEIEREVGIGMEEGTSEEEKGEETGGGEREYGTEDVGVEEINDAVGVSNKDMPPVDDVCPICFDSFTIPCRSNCGHWFCASCILQFWRFRSSFQPCKCPLCCCRIVNLKPEISQLIQPAGDTRDVLKKVHQYNGLYISGVLGAFHRILALPLFMGRIFRFLIDPDGLRCIYYVMRVLGLLLASLYEGGEFEFMPTGALGIQRMFDTGASLLIMTFFIVGVVHRWVLRGRVRRLAAIRSWDS</sequence>
<dbReference type="PROSITE" id="PS50089">
    <property type="entry name" value="ZF_RING_2"/>
    <property type="match status" value="1"/>
</dbReference>
<dbReference type="Gene3D" id="3.30.40.10">
    <property type="entry name" value="Zinc/RING finger domain, C3HC4 (zinc finger)"/>
    <property type="match status" value="1"/>
</dbReference>
<dbReference type="InterPro" id="IPR038896">
    <property type="entry name" value="RNF170"/>
</dbReference>
<gene>
    <name evidence="8" type="ORF">CDL12_27808</name>
</gene>
<dbReference type="PROSITE" id="PS00518">
    <property type="entry name" value="ZF_RING_1"/>
    <property type="match status" value="1"/>
</dbReference>
<dbReference type="InterPro" id="IPR013083">
    <property type="entry name" value="Znf_RING/FYVE/PHD"/>
</dbReference>
<organism evidence="8 9">
    <name type="scientific">Handroanthus impetiginosus</name>
    <dbReference type="NCBI Taxonomy" id="429701"/>
    <lineage>
        <taxon>Eukaryota</taxon>
        <taxon>Viridiplantae</taxon>
        <taxon>Streptophyta</taxon>
        <taxon>Embryophyta</taxon>
        <taxon>Tracheophyta</taxon>
        <taxon>Spermatophyta</taxon>
        <taxon>Magnoliopsida</taxon>
        <taxon>eudicotyledons</taxon>
        <taxon>Gunneridae</taxon>
        <taxon>Pentapetalae</taxon>
        <taxon>asterids</taxon>
        <taxon>lamiids</taxon>
        <taxon>Lamiales</taxon>
        <taxon>Bignoniaceae</taxon>
        <taxon>Crescentiina</taxon>
        <taxon>Tabebuia alliance</taxon>
        <taxon>Handroanthus</taxon>
    </lineage>
</organism>
<keyword evidence="6" id="KW-0472">Membrane</keyword>
<dbReference type="InterPro" id="IPR017907">
    <property type="entry name" value="Znf_RING_CS"/>
</dbReference>
<keyword evidence="6" id="KW-0812">Transmembrane</keyword>
<dbReference type="PANTHER" id="PTHR22894">
    <property type="entry name" value="RING-TYPE DOMAIN-CONTAINING PROTEIN"/>
    <property type="match status" value="1"/>
</dbReference>
<protein>
    <recommendedName>
        <fullName evidence="7">RING-type domain-containing protein</fullName>
    </recommendedName>
</protein>
<dbReference type="OrthoDB" id="9049620at2759"/>
<feature type="compositionally biased region" description="Basic and acidic residues" evidence="5">
    <location>
        <begin position="80"/>
        <end position="89"/>
    </location>
</feature>
<feature type="domain" description="RING-type" evidence="7">
    <location>
        <begin position="117"/>
        <end position="159"/>
    </location>
</feature>
<dbReference type="EMBL" id="NKXS01007430">
    <property type="protein sequence ID" value="PIM99693.1"/>
    <property type="molecule type" value="Genomic_DNA"/>
</dbReference>
<feature type="transmembrane region" description="Helical" evidence="6">
    <location>
        <begin position="266"/>
        <end position="284"/>
    </location>
</feature>
<dbReference type="GO" id="GO:0008270">
    <property type="term" value="F:zinc ion binding"/>
    <property type="evidence" value="ECO:0007669"/>
    <property type="project" value="UniProtKB-KW"/>
</dbReference>
<name>A0A2G9G302_9LAMI</name>
<evidence type="ECO:0000313" key="9">
    <source>
        <dbReference type="Proteomes" id="UP000231279"/>
    </source>
</evidence>
<dbReference type="InterPro" id="IPR018957">
    <property type="entry name" value="Znf_C3HC4_RING-type"/>
</dbReference>
<reference evidence="9" key="1">
    <citation type="journal article" date="2018" name="Gigascience">
        <title>Genome assembly of the Pink Ipe (Handroanthus impetiginosus, Bignoniaceae), a highly valued, ecologically keystone Neotropical timber forest tree.</title>
        <authorList>
            <person name="Silva-Junior O.B."/>
            <person name="Grattapaglia D."/>
            <person name="Novaes E."/>
            <person name="Collevatti R.G."/>
        </authorList>
    </citation>
    <scope>NUCLEOTIDE SEQUENCE [LARGE SCALE GENOMIC DNA]</scope>
    <source>
        <strain evidence="9">cv. UFG-1</strain>
    </source>
</reference>
<dbReference type="Proteomes" id="UP000231279">
    <property type="component" value="Unassembled WGS sequence"/>
</dbReference>
<feature type="transmembrane region" description="Helical" evidence="6">
    <location>
        <begin position="228"/>
        <end position="246"/>
    </location>
</feature>
<keyword evidence="6" id="KW-1133">Transmembrane helix</keyword>
<evidence type="ECO:0000313" key="8">
    <source>
        <dbReference type="EMBL" id="PIM99693.1"/>
    </source>
</evidence>
<evidence type="ECO:0000256" key="5">
    <source>
        <dbReference type="SAM" id="MobiDB-lite"/>
    </source>
</evidence>
<dbReference type="Pfam" id="PF00097">
    <property type="entry name" value="zf-C3HC4"/>
    <property type="match status" value="1"/>
</dbReference>
<dbReference type="PANTHER" id="PTHR22894:SF6">
    <property type="entry name" value="E3 UBIQUITIN-PROTEIN LIGASE RNF170-LIKE ISOFORM X1"/>
    <property type="match status" value="1"/>
</dbReference>
<dbReference type="STRING" id="429701.A0A2G9G302"/>
<feature type="region of interest" description="Disordered" evidence="5">
    <location>
        <begin position="67"/>
        <end position="89"/>
    </location>
</feature>
<evidence type="ECO:0000256" key="4">
    <source>
        <dbReference type="PROSITE-ProRule" id="PRU00175"/>
    </source>
</evidence>
<evidence type="ECO:0000256" key="3">
    <source>
        <dbReference type="ARBA" id="ARBA00022833"/>
    </source>
</evidence>
<accession>A0A2G9G302</accession>
<dbReference type="GO" id="GO:0061630">
    <property type="term" value="F:ubiquitin protein ligase activity"/>
    <property type="evidence" value="ECO:0007669"/>
    <property type="project" value="InterPro"/>
</dbReference>
<feature type="transmembrane region" description="Helical" evidence="6">
    <location>
        <begin position="193"/>
        <end position="216"/>
    </location>
</feature>
<keyword evidence="9" id="KW-1185">Reference proteome</keyword>
<keyword evidence="1" id="KW-0479">Metal-binding</keyword>
<evidence type="ECO:0000256" key="2">
    <source>
        <dbReference type="ARBA" id="ARBA00022771"/>
    </source>
</evidence>
<evidence type="ECO:0000256" key="6">
    <source>
        <dbReference type="SAM" id="Phobius"/>
    </source>
</evidence>
<dbReference type="InterPro" id="IPR001841">
    <property type="entry name" value="Znf_RING"/>
</dbReference>
<keyword evidence="3" id="KW-0862">Zinc</keyword>
<dbReference type="SMART" id="SM00184">
    <property type="entry name" value="RING"/>
    <property type="match status" value="1"/>
</dbReference>
<dbReference type="SUPFAM" id="SSF57850">
    <property type="entry name" value="RING/U-box"/>
    <property type="match status" value="1"/>
</dbReference>
<proteinExistence type="predicted"/>
<evidence type="ECO:0000256" key="1">
    <source>
        <dbReference type="ARBA" id="ARBA00022723"/>
    </source>
</evidence>
<keyword evidence="2 4" id="KW-0863">Zinc-finger</keyword>